<name>A0A512J188_9HYPH</name>
<evidence type="ECO:0000313" key="3">
    <source>
        <dbReference type="Proteomes" id="UP000321960"/>
    </source>
</evidence>
<reference evidence="4" key="2">
    <citation type="journal article" date="2019" name="Int. J. Syst. Evol. Microbiol.">
        <title>The Global Catalogue of Microorganisms (GCM) 10K type strain sequencing project: providing services to taxonomists for standard genome sequencing and annotation.</title>
        <authorList>
            <consortium name="The Broad Institute Genomics Platform"/>
            <consortium name="The Broad Institute Genome Sequencing Center for Infectious Disease"/>
            <person name="Wu L."/>
            <person name="Ma J."/>
        </authorList>
    </citation>
    <scope>NUCLEOTIDE SEQUENCE [LARGE SCALE GENOMIC DNA]</scope>
    <source>
        <strain evidence="4">NBRC 107715</strain>
    </source>
</reference>
<accession>A0A512J188</accession>
<sequence length="343" mass="37267">MPKTILNTDKTSTNHEHLQASGRVSFAGPLAKIARFEKSPEAGCKRGVGLNTLILSDLAKLAHLRRGLGPWDDARADAVFDDAAPRIVAGARASRKLAERELVAWARRHLPEVIEGWGEEWVADRCREVEAERHGSFRTVDEIAKRHGISQDEVLGACLVSLVAQDRPKAVRKADRMKVDALYQRSKRAQEPGYTARENSLAARHRRGEFGSDSLKTVRRKIKAGLIDPEPQGQPEARVLDSGDVHFSSATARSACKVNDEMGTPVSASTATSIEATSAESETHGQTAASAVEIRTFREVLADLKAGADAAWADFISDDPFYRGIDRAEAEDAALATRLALAA</sequence>
<reference evidence="1 3" key="3">
    <citation type="submission" date="2019-07" db="EMBL/GenBank/DDBJ databases">
        <title>Whole genome shotgun sequence of Methylobacterium oxalidis NBRC 107715.</title>
        <authorList>
            <person name="Hosoyama A."/>
            <person name="Uohara A."/>
            <person name="Ohji S."/>
            <person name="Ichikawa N."/>
        </authorList>
    </citation>
    <scope>NUCLEOTIDE SEQUENCE [LARGE SCALE GENOMIC DNA]</scope>
    <source>
        <strain evidence="1 3">NBRC 107715</strain>
    </source>
</reference>
<comment type="caution">
    <text evidence="1">The sequence shown here is derived from an EMBL/GenBank/DDBJ whole genome shotgun (WGS) entry which is preliminary data.</text>
</comment>
<evidence type="ECO:0000313" key="2">
    <source>
        <dbReference type="EMBL" id="GLS62281.1"/>
    </source>
</evidence>
<dbReference type="Proteomes" id="UP001156856">
    <property type="component" value="Unassembled WGS sequence"/>
</dbReference>
<organism evidence="1 3">
    <name type="scientific">Methylobacterium oxalidis</name>
    <dbReference type="NCBI Taxonomy" id="944322"/>
    <lineage>
        <taxon>Bacteria</taxon>
        <taxon>Pseudomonadati</taxon>
        <taxon>Pseudomonadota</taxon>
        <taxon>Alphaproteobacteria</taxon>
        <taxon>Hyphomicrobiales</taxon>
        <taxon>Methylobacteriaceae</taxon>
        <taxon>Methylobacterium</taxon>
    </lineage>
</organism>
<reference evidence="2" key="1">
    <citation type="journal article" date="2014" name="Int. J. Syst. Evol. Microbiol.">
        <title>Complete genome of a new Firmicutes species belonging to the dominant human colonic microbiota ('Ruminococcus bicirculans') reveals two chromosomes and a selective capacity to utilize plant glucans.</title>
        <authorList>
            <consortium name="NISC Comparative Sequencing Program"/>
            <person name="Wegmann U."/>
            <person name="Louis P."/>
            <person name="Goesmann A."/>
            <person name="Henrissat B."/>
            <person name="Duncan S.H."/>
            <person name="Flint H.J."/>
        </authorList>
    </citation>
    <scope>NUCLEOTIDE SEQUENCE</scope>
    <source>
        <strain evidence="2">NBRC 107715</strain>
    </source>
</reference>
<keyword evidence="4" id="KW-1185">Reference proteome</keyword>
<gene>
    <name evidence="2" type="ORF">GCM10007888_06620</name>
    <name evidence="1" type="ORF">MOX02_17350</name>
</gene>
<dbReference type="EMBL" id="BJZU01000028">
    <property type="protein sequence ID" value="GEP03697.1"/>
    <property type="molecule type" value="Genomic_DNA"/>
</dbReference>
<reference evidence="2" key="4">
    <citation type="submission" date="2023-01" db="EMBL/GenBank/DDBJ databases">
        <title>Draft genome sequence of Methylobacterium oxalidis strain NBRC 107715.</title>
        <authorList>
            <person name="Sun Q."/>
            <person name="Mori K."/>
        </authorList>
    </citation>
    <scope>NUCLEOTIDE SEQUENCE</scope>
    <source>
        <strain evidence="2">NBRC 107715</strain>
    </source>
</reference>
<evidence type="ECO:0000313" key="1">
    <source>
        <dbReference type="EMBL" id="GEP03697.1"/>
    </source>
</evidence>
<dbReference type="EMBL" id="BSPK01000008">
    <property type="protein sequence ID" value="GLS62281.1"/>
    <property type="molecule type" value="Genomic_DNA"/>
</dbReference>
<protein>
    <submittedName>
        <fullName evidence="1">Uncharacterized protein</fullName>
    </submittedName>
</protein>
<evidence type="ECO:0000313" key="4">
    <source>
        <dbReference type="Proteomes" id="UP001156856"/>
    </source>
</evidence>
<dbReference type="AlphaFoldDB" id="A0A512J188"/>
<dbReference type="Proteomes" id="UP000321960">
    <property type="component" value="Unassembled WGS sequence"/>
</dbReference>
<proteinExistence type="predicted"/>
<dbReference type="RefSeq" id="WP_147025392.1">
    <property type="nucleotide sequence ID" value="NZ_BJZU01000028.1"/>
</dbReference>